<feature type="region of interest" description="Disordered" evidence="1">
    <location>
        <begin position="99"/>
        <end position="142"/>
    </location>
</feature>
<feature type="compositionally biased region" description="Basic and acidic residues" evidence="1">
    <location>
        <begin position="99"/>
        <end position="108"/>
    </location>
</feature>
<sequence>MTDDIAADLLAEKLAEFATVDWLEAADTQQHQRLGLGEWLGLGGAQPGRQLDRIREALAGAVLPAAGNRRQLIGPAPQLGADVVDDEVEIAVAPDHARQRLAGHRDNRQLLGRRPAPPTLRSWQDLTLRDRTSHRDDITPTS</sequence>
<accession>A0ABU0DJT2</accession>
<proteinExistence type="predicted"/>
<name>A0ABU0DJT2_9HYPH</name>
<protein>
    <submittedName>
        <fullName evidence="2">Uncharacterized protein</fullName>
    </submittedName>
</protein>
<dbReference type="Proteomes" id="UP001238467">
    <property type="component" value="Unassembled WGS sequence"/>
</dbReference>
<evidence type="ECO:0000256" key="1">
    <source>
        <dbReference type="SAM" id="MobiDB-lite"/>
    </source>
</evidence>
<organism evidence="2 3">
    <name type="scientific">Ancylobacter vacuolatus</name>
    <dbReference type="NCBI Taxonomy" id="223389"/>
    <lineage>
        <taxon>Bacteria</taxon>
        <taxon>Pseudomonadati</taxon>
        <taxon>Pseudomonadota</taxon>
        <taxon>Alphaproteobacteria</taxon>
        <taxon>Hyphomicrobiales</taxon>
        <taxon>Xanthobacteraceae</taxon>
        <taxon>Ancylobacter</taxon>
    </lineage>
</organism>
<reference evidence="2 3" key="1">
    <citation type="submission" date="2023-07" db="EMBL/GenBank/DDBJ databases">
        <title>Genomic Encyclopedia of Type Strains, Phase IV (KMG-IV): sequencing the most valuable type-strain genomes for metagenomic binning, comparative biology and taxonomic classification.</title>
        <authorList>
            <person name="Goeker M."/>
        </authorList>
    </citation>
    <scope>NUCLEOTIDE SEQUENCE [LARGE SCALE GENOMIC DNA]</scope>
    <source>
        <strain evidence="2 3">DSM 1277</strain>
    </source>
</reference>
<evidence type="ECO:0000313" key="2">
    <source>
        <dbReference type="EMBL" id="MDQ0348682.1"/>
    </source>
</evidence>
<dbReference type="EMBL" id="JAUSUH010000007">
    <property type="protein sequence ID" value="MDQ0348682.1"/>
    <property type="molecule type" value="Genomic_DNA"/>
</dbReference>
<comment type="caution">
    <text evidence="2">The sequence shown here is derived from an EMBL/GenBank/DDBJ whole genome shotgun (WGS) entry which is preliminary data.</text>
</comment>
<feature type="compositionally biased region" description="Basic and acidic residues" evidence="1">
    <location>
        <begin position="127"/>
        <end position="142"/>
    </location>
</feature>
<keyword evidence="3" id="KW-1185">Reference proteome</keyword>
<evidence type="ECO:0000313" key="3">
    <source>
        <dbReference type="Proteomes" id="UP001238467"/>
    </source>
</evidence>
<gene>
    <name evidence="2" type="ORF">J2S76_003116</name>
</gene>